<evidence type="ECO:0000313" key="6">
    <source>
        <dbReference type="Proteomes" id="UP000193498"/>
    </source>
</evidence>
<dbReference type="STRING" id="1314790.A0A1Y1X8N7"/>
<organism evidence="5 6">
    <name type="scientific">Basidiobolus meristosporus CBS 931.73</name>
    <dbReference type="NCBI Taxonomy" id="1314790"/>
    <lineage>
        <taxon>Eukaryota</taxon>
        <taxon>Fungi</taxon>
        <taxon>Fungi incertae sedis</taxon>
        <taxon>Zoopagomycota</taxon>
        <taxon>Entomophthoromycotina</taxon>
        <taxon>Basidiobolomycetes</taxon>
        <taxon>Basidiobolales</taxon>
        <taxon>Basidiobolaceae</taxon>
        <taxon>Basidiobolus</taxon>
    </lineage>
</organism>
<evidence type="ECO:0000256" key="2">
    <source>
        <dbReference type="ARBA" id="ARBA00038334"/>
    </source>
</evidence>
<gene>
    <name evidence="5" type="ORF">K493DRAFT_342258</name>
</gene>
<dbReference type="InterPro" id="IPR029058">
    <property type="entry name" value="AB_hydrolase_fold"/>
</dbReference>
<sequence>MSLIFLLTFFLHLGLSVLAADYSCSRPKYFPSQNRIYKSFKHFSVDVRNNGTNARLHYVREGPKDGETVVLIHGYPQSWYEWRNQIPQLAKAGYQVIAFDTRGQGESSIPDDGYDALTVATDLHLALASLNITEKVHIVTHDIGVWIGYAYVHEFNREVASFTVSGSPVPGETLGNIPSYPRPGTFKWWFASLQSEPSPFPEELVRCKERLYFNKVFDYLMLPDTRSGINQEDFDEYIRILTRKNEFRAGNDYYRNFWNTIDIYSSRGYYNTTLTIPVFAVMDTLLGSLVADSIKEYASNVESQEYHGGHFIWEEAPKATTAGLINFLNRVSAMLR</sequence>
<dbReference type="GO" id="GO:0016787">
    <property type="term" value="F:hydrolase activity"/>
    <property type="evidence" value="ECO:0007669"/>
    <property type="project" value="UniProtKB-KW"/>
</dbReference>
<feature type="domain" description="AB hydrolase-1" evidence="4">
    <location>
        <begin position="68"/>
        <end position="170"/>
    </location>
</feature>
<reference evidence="5 6" key="1">
    <citation type="submission" date="2016-07" db="EMBL/GenBank/DDBJ databases">
        <title>Pervasive Adenine N6-methylation of Active Genes in Fungi.</title>
        <authorList>
            <consortium name="DOE Joint Genome Institute"/>
            <person name="Mondo S.J."/>
            <person name="Dannebaum R.O."/>
            <person name="Kuo R.C."/>
            <person name="Labutti K."/>
            <person name="Haridas S."/>
            <person name="Kuo A."/>
            <person name="Salamov A."/>
            <person name="Ahrendt S.R."/>
            <person name="Lipzen A."/>
            <person name="Sullivan W."/>
            <person name="Andreopoulos W.B."/>
            <person name="Clum A."/>
            <person name="Lindquist E."/>
            <person name="Daum C."/>
            <person name="Ramamoorthy G.K."/>
            <person name="Gryganskyi A."/>
            <person name="Culley D."/>
            <person name="Magnuson J.K."/>
            <person name="James T.Y."/>
            <person name="O'Malley M.A."/>
            <person name="Stajich J.E."/>
            <person name="Spatafora J.W."/>
            <person name="Visel A."/>
            <person name="Grigoriev I.V."/>
        </authorList>
    </citation>
    <scope>NUCLEOTIDE SEQUENCE [LARGE SCALE GENOMIC DNA]</scope>
    <source>
        <strain evidence="5 6">CBS 931.73</strain>
    </source>
</reference>
<evidence type="ECO:0000313" key="5">
    <source>
        <dbReference type="EMBL" id="ORX82092.1"/>
    </source>
</evidence>
<dbReference type="Proteomes" id="UP000193498">
    <property type="component" value="Unassembled WGS sequence"/>
</dbReference>
<dbReference type="OrthoDB" id="408373at2759"/>
<feature type="chain" id="PRO_5012937478" evidence="3">
    <location>
        <begin position="20"/>
        <end position="336"/>
    </location>
</feature>
<keyword evidence="6" id="KW-1185">Reference proteome</keyword>
<feature type="signal peptide" evidence="3">
    <location>
        <begin position="1"/>
        <end position="19"/>
    </location>
</feature>
<dbReference type="Gene3D" id="3.40.50.1820">
    <property type="entry name" value="alpha/beta hydrolase"/>
    <property type="match status" value="1"/>
</dbReference>
<dbReference type="SUPFAM" id="SSF53474">
    <property type="entry name" value="alpha/beta-Hydrolases"/>
    <property type="match status" value="1"/>
</dbReference>
<dbReference type="InterPro" id="IPR000639">
    <property type="entry name" value="Epox_hydrolase-like"/>
</dbReference>
<keyword evidence="1 5" id="KW-0378">Hydrolase</keyword>
<dbReference type="PRINTS" id="PR00412">
    <property type="entry name" value="EPOXHYDRLASE"/>
</dbReference>
<dbReference type="EMBL" id="MCFE01000682">
    <property type="protein sequence ID" value="ORX82092.1"/>
    <property type="molecule type" value="Genomic_DNA"/>
</dbReference>
<protein>
    <submittedName>
        <fullName evidence="5">Alpha/beta-hydrolase</fullName>
    </submittedName>
</protein>
<dbReference type="AlphaFoldDB" id="A0A1Y1X8N7"/>
<accession>A0A1Y1X8N7</accession>
<dbReference type="PANTHER" id="PTHR43329">
    <property type="entry name" value="EPOXIDE HYDROLASE"/>
    <property type="match status" value="1"/>
</dbReference>
<comment type="similarity">
    <text evidence="2">Belongs to the AB hydrolase superfamily. Epoxide hydrolase family.</text>
</comment>
<evidence type="ECO:0000259" key="4">
    <source>
        <dbReference type="Pfam" id="PF00561"/>
    </source>
</evidence>
<comment type="caution">
    <text evidence="5">The sequence shown here is derived from an EMBL/GenBank/DDBJ whole genome shotgun (WGS) entry which is preliminary data.</text>
</comment>
<evidence type="ECO:0000256" key="1">
    <source>
        <dbReference type="ARBA" id="ARBA00022801"/>
    </source>
</evidence>
<dbReference type="InterPro" id="IPR000073">
    <property type="entry name" value="AB_hydrolase_1"/>
</dbReference>
<keyword evidence="3" id="KW-0732">Signal</keyword>
<evidence type="ECO:0000256" key="3">
    <source>
        <dbReference type="SAM" id="SignalP"/>
    </source>
</evidence>
<dbReference type="Pfam" id="PF00561">
    <property type="entry name" value="Abhydrolase_1"/>
    <property type="match status" value="1"/>
</dbReference>
<proteinExistence type="inferred from homology"/>
<name>A0A1Y1X8N7_9FUNG</name>
<dbReference type="InParanoid" id="A0A1Y1X8N7"/>